<gene>
    <name evidence="2" type="ORF">SHKM778_90580</name>
</gene>
<evidence type="ECO:0000313" key="2">
    <source>
        <dbReference type="EMBL" id="BFO22670.1"/>
    </source>
</evidence>
<dbReference type="AlphaFoldDB" id="A0AAT9HZK5"/>
<evidence type="ECO:0000256" key="1">
    <source>
        <dbReference type="SAM" id="MobiDB-lite"/>
    </source>
</evidence>
<dbReference type="EMBL" id="AP035768">
    <property type="protein sequence ID" value="BFO22670.1"/>
    <property type="molecule type" value="Genomic_DNA"/>
</dbReference>
<feature type="region of interest" description="Disordered" evidence="1">
    <location>
        <begin position="36"/>
        <end position="71"/>
    </location>
</feature>
<reference evidence="2" key="2">
    <citation type="submission" date="2024-07" db="EMBL/GenBank/DDBJ databases">
        <title>Streptomyces haneummycinica sp. nov., a new antibiotic-producing actinobacterium isolated from marine sediment.</title>
        <authorList>
            <person name="Uemura M."/>
            <person name="Hamada M."/>
            <person name="Hirano S."/>
            <person name="Kobayashi K."/>
            <person name="Ohshiro T."/>
            <person name="Kobayashi T."/>
            <person name="Terahara T."/>
        </authorList>
    </citation>
    <scope>NUCLEOTIDE SEQUENCE</scope>
    <source>
        <strain evidence="2">KM77-8</strain>
    </source>
</reference>
<accession>A0AAT9HZK5</accession>
<sequence>MPGGGLAHAGGEVRVVGEVAQHARVRVGVVALDQESGVPVPYGDGEAADRGREDGVPAACASMATRPKDSL</sequence>
<name>A0AAT9HZK5_9ACTN</name>
<reference evidence="2" key="1">
    <citation type="submission" date="2024-06" db="EMBL/GenBank/DDBJ databases">
        <authorList>
            <consortium name="consrtm"/>
            <person name="Uemura M."/>
            <person name="Terahara T."/>
        </authorList>
    </citation>
    <scope>NUCLEOTIDE SEQUENCE</scope>
    <source>
        <strain evidence="2">KM77-8</strain>
    </source>
</reference>
<protein>
    <submittedName>
        <fullName evidence="2">Uncharacterized protein</fullName>
    </submittedName>
</protein>
<proteinExistence type="predicted"/>
<organism evidence="2">
    <name type="scientific">Streptomyces haneummycinicus</name>
    <dbReference type="NCBI Taxonomy" id="3074435"/>
    <lineage>
        <taxon>Bacteria</taxon>
        <taxon>Bacillati</taxon>
        <taxon>Actinomycetota</taxon>
        <taxon>Actinomycetes</taxon>
        <taxon>Kitasatosporales</taxon>
        <taxon>Streptomycetaceae</taxon>
        <taxon>Streptomyces</taxon>
    </lineage>
</organism>